<dbReference type="EMBL" id="MN783747">
    <property type="protein sequence ID" value="QHU24220.1"/>
    <property type="molecule type" value="Genomic_DNA"/>
</dbReference>
<dbReference type="AlphaFoldDB" id="A0A6C0L556"/>
<dbReference type="GO" id="GO:0061928">
    <property type="term" value="F:glutathione specific gamma-glutamylcyclotransferase activity"/>
    <property type="evidence" value="ECO:0007669"/>
    <property type="project" value="UniProtKB-EC"/>
</dbReference>
<evidence type="ECO:0000256" key="1">
    <source>
        <dbReference type="ARBA" id="ARBA00012344"/>
    </source>
</evidence>
<evidence type="ECO:0000256" key="2">
    <source>
        <dbReference type="ARBA" id="ARBA00023239"/>
    </source>
</evidence>
<dbReference type="CDD" id="cd06661">
    <property type="entry name" value="GGCT_like"/>
    <property type="match status" value="1"/>
</dbReference>
<dbReference type="Gene3D" id="3.10.490.10">
    <property type="entry name" value="Gamma-glutamyl cyclotransferase-like"/>
    <property type="match status" value="1"/>
</dbReference>
<dbReference type="PANTHER" id="PTHR12192:SF2">
    <property type="entry name" value="GLUTATHIONE-SPECIFIC GAMMA-GLUTAMYLCYCLOTRANSFERASE 2"/>
    <property type="match status" value="1"/>
</dbReference>
<dbReference type="SUPFAM" id="SSF110857">
    <property type="entry name" value="Gamma-glutamyl cyclotransferase-like"/>
    <property type="match status" value="1"/>
</dbReference>
<dbReference type="PANTHER" id="PTHR12192">
    <property type="entry name" value="CATION TRANSPORT PROTEIN CHAC-RELATED"/>
    <property type="match status" value="1"/>
</dbReference>
<dbReference type="InterPro" id="IPR036568">
    <property type="entry name" value="GGCT-like_sf"/>
</dbReference>
<name>A0A6C0L556_KLEOX</name>
<protein>
    <recommendedName>
        <fullName evidence="1">glutathione-specific gamma-glutamylcyclotransferase</fullName>
        <ecNumber evidence="1">4.3.2.7</ecNumber>
    </recommendedName>
</protein>
<dbReference type="GO" id="GO:0005737">
    <property type="term" value="C:cytoplasm"/>
    <property type="evidence" value="ECO:0007669"/>
    <property type="project" value="TreeGrafter"/>
</dbReference>
<evidence type="ECO:0000313" key="3">
    <source>
        <dbReference type="EMBL" id="QHU24220.1"/>
    </source>
</evidence>
<dbReference type="GO" id="GO:0006751">
    <property type="term" value="P:glutathione catabolic process"/>
    <property type="evidence" value="ECO:0007669"/>
    <property type="project" value="InterPro"/>
</dbReference>
<accession>A0A6C0L556</accession>
<proteinExistence type="predicted"/>
<reference evidence="3" key="1">
    <citation type="journal article" date="2020" name="Antimicrob. Agents Chemother.">
        <title>A multi-species bunch of VIM-1 carbapenemase producing Enterobacterales linked by a novel, highly conjugative and broad-host range IncA plasmid, menaces the re-emergence of VIM-1.</title>
        <authorList>
            <person name="Arcari G."/>
            <person name="Di Lella F.M."/>
            <person name="Bibbolino G."/>
            <person name="Mengoni F."/>
            <person name="Beccaccioli M."/>
            <person name="Antonelli G."/>
            <person name="Faino L."/>
            <person name="Carattoli A."/>
        </authorList>
    </citation>
    <scope>NUCLEOTIDE SEQUENCE</scope>
    <source>
        <plasmid evidence="3">pIron_OXY</plasmid>
    </source>
</reference>
<geneLocation type="plasmid" evidence="3">
    <name>pIron_OXY</name>
</geneLocation>
<sequence>MLTRKALLNGDFVDAHAHLVASKQCLSREQILDSMTISLKERPAGAPVWIFAYGSLMWNPLVTIEEMHRARLQGWSRLCCIRLISGRATPAQPGRMLALDKGSETEGMIFRLPEHCLEQELELIWTREMIGGLYIPVWADVLLSNGDTVKALVFVSDQGHPCYEADSTVSTVAKIVSHATGSIGSNASYVTQLDTTLSAWAIRDDYIQQIASILNNKYWDINEPPDAPADIY</sequence>
<keyword evidence="3" id="KW-0614">Plasmid</keyword>
<dbReference type="RefSeq" id="WP_110198777.1">
    <property type="nucleotide sequence ID" value="NZ_MN783747.1"/>
</dbReference>
<dbReference type="InterPro" id="IPR013024">
    <property type="entry name" value="GGCT-like"/>
</dbReference>
<dbReference type="InterPro" id="IPR006840">
    <property type="entry name" value="ChaC"/>
</dbReference>
<keyword evidence="2" id="KW-0456">Lyase</keyword>
<dbReference type="Pfam" id="PF04752">
    <property type="entry name" value="ChaC"/>
    <property type="match status" value="1"/>
</dbReference>
<dbReference type="EC" id="4.3.2.7" evidence="1"/>
<organism evidence="3">
    <name type="scientific">Klebsiella oxytoca</name>
    <dbReference type="NCBI Taxonomy" id="571"/>
    <lineage>
        <taxon>Bacteria</taxon>
        <taxon>Pseudomonadati</taxon>
        <taxon>Pseudomonadota</taxon>
        <taxon>Gammaproteobacteria</taxon>
        <taxon>Enterobacterales</taxon>
        <taxon>Enterobacteriaceae</taxon>
        <taxon>Klebsiella/Raoultella group</taxon>
        <taxon>Klebsiella</taxon>
    </lineage>
</organism>